<dbReference type="EMBL" id="RIBY02001001">
    <property type="protein sequence ID" value="KAH9834332.1"/>
    <property type="molecule type" value="Genomic_DNA"/>
</dbReference>
<reference evidence="1 2" key="2">
    <citation type="journal article" date="2021" name="Curr. Genet.">
        <title>Genetic response to nitrogen starvation in the aggressive Eucalyptus foliar pathogen Teratosphaeria destructans.</title>
        <authorList>
            <person name="Havenga M."/>
            <person name="Wingfield B.D."/>
            <person name="Wingfield M.J."/>
            <person name="Dreyer L.L."/>
            <person name="Roets F."/>
            <person name="Aylward J."/>
        </authorList>
    </citation>
    <scope>NUCLEOTIDE SEQUENCE [LARGE SCALE GENOMIC DNA]</scope>
    <source>
        <strain evidence="1">CMW44962</strain>
    </source>
</reference>
<sequence>MVSSMMTNKYQKHRIGNQAIAAGDLENTTYARASQDNLLDAANDEMKGRVAASAYPPQYEDVVADRTAVFPEPEAAGLEVDGQQHGRSTWVVSAPGHGNPAWRSSLSSSASDAESLNRLDDVVDGLPTMRVSIDGASVDRKAMRRLAKGKYKAEKRAMKATYKEEKATSRAVRKLEKRVRGGRCC</sequence>
<proteinExistence type="predicted"/>
<organism evidence="1 2">
    <name type="scientific">Teratosphaeria destructans</name>
    <dbReference type="NCBI Taxonomy" id="418781"/>
    <lineage>
        <taxon>Eukaryota</taxon>
        <taxon>Fungi</taxon>
        <taxon>Dikarya</taxon>
        <taxon>Ascomycota</taxon>
        <taxon>Pezizomycotina</taxon>
        <taxon>Dothideomycetes</taxon>
        <taxon>Dothideomycetidae</taxon>
        <taxon>Mycosphaerellales</taxon>
        <taxon>Teratosphaeriaceae</taxon>
        <taxon>Teratosphaeria</taxon>
    </lineage>
</organism>
<gene>
    <name evidence="1" type="ORF">Tdes44962_MAKER01989</name>
</gene>
<comment type="caution">
    <text evidence="1">The sequence shown here is derived from an EMBL/GenBank/DDBJ whole genome shotgun (WGS) entry which is preliminary data.</text>
</comment>
<accession>A0A9W7SVX8</accession>
<protein>
    <submittedName>
        <fullName evidence="1">Uncharacterized protein</fullName>
    </submittedName>
</protein>
<name>A0A9W7SVX8_9PEZI</name>
<dbReference type="AlphaFoldDB" id="A0A9W7SVX8"/>
<evidence type="ECO:0000313" key="2">
    <source>
        <dbReference type="Proteomes" id="UP001138500"/>
    </source>
</evidence>
<reference evidence="1 2" key="1">
    <citation type="journal article" date="2018" name="IMA Fungus">
        <title>IMA Genome-F 10: Nine draft genome sequences of Claviceps purpurea s.lat., including C. arundinis, C. humidiphila, and C. cf. spartinae, pseudomolecules for the pitch canker pathogen Fusarium circinatum, draft genome of Davidsoniella eucalypti, Grosmannia galeiformis, Quambalaria eucalypti, and Teratosphaeria destructans.</title>
        <authorList>
            <person name="Wingfield B.D."/>
            <person name="Liu M."/>
            <person name="Nguyen H.D."/>
            <person name="Lane F.A."/>
            <person name="Morgan S.W."/>
            <person name="De Vos L."/>
            <person name="Wilken P.M."/>
            <person name="Duong T.A."/>
            <person name="Aylward J."/>
            <person name="Coetzee M.P."/>
            <person name="Dadej K."/>
            <person name="De Beer Z.W."/>
            <person name="Findlay W."/>
            <person name="Havenga M."/>
            <person name="Kolarik M."/>
            <person name="Menzies J.G."/>
            <person name="Naidoo K."/>
            <person name="Pochopski O."/>
            <person name="Shoukouhi P."/>
            <person name="Santana Q.C."/>
            <person name="Seifert K.A."/>
            <person name="Soal N."/>
            <person name="Steenkamp E.T."/>
            <person name="Tatham C.T."/>
            <person name="van der Nest M.A."/>
            <person name="Wingfield M.J."/>
        </authorList>
    </citation>
    <scope>NUCLEOTIDE SEQUENCE [LARGE SCALE GENOMIC DNA]</scope>
    <source>
        <strain evidence="1">CMW44962</strain>
    </source>
</reference>
<keyword evidence="2" id="KW-1185">Reference proteome</keyword>
<dbReference type="OrthoDB" id="10497249at2759"/>
<dbReference type="Proteomes" id="UP001138500">
    <property type="component" value="Unassembled WGS sequence"/>
</dbReference>
<evidence type="ECO:0000313" key="1">
    <source>
        <dbReference type="EMBL" id="KAH9834332.1"/>
    </source>
</evidence>